<dbReference type="RefSeq" id="WP_038129678.1">
    <property type="nucleotide sequence ID" value="NZ_AUNB01000018.1"/>
</dbReference>
<evidence type="ECO:0000259" key="1">
    <source>
        <dbReference type="PROSITE" id="PS50943"/>
    </source>
</evidence>
<dbReference type="EMBL" id="AUNB01000018">
    <property type="protein sequence ID" value="KEO60343.1"/>
    <property type="molecule type" value="Genomic_DNA"/>
</dbReference>
<dbReference type="eggNOG" id="COG3800">
    <property type="taxonomic scope" value="Bacteria"/>
</dbReference>
<accession>A0A074JXL8</accession>
<proteinExistence type="predicted"/>
<reference evidence="2 3" key="1">
    <citation type="journal article" date="2015" name="Antonie Van Leeuwenhoek">
        <title>Thioclava indica sp. nov., isolated from surface seawater of the Indian Ocean.</title>
        <authorList>
            <person name="Liu Y."/>
            <person name="Lai Q."/>
            <person name="Du J."/>
            <person name="Xu H."/>
            <person name="Jiang L."/>
            <person name="Shao Z."/>
        </authorList>
    </citation>
    <scope>NUCLEOTIDE SEQUENCE [LARGE SCALE GENOMIC DNA]</scope>
    <source>
        <strain evidence="2 3">DT23-4</strain>
    </source>
</reference>
<dbReference type="InterPro" id="IPR018653">
    <property type="entry name" value="ScfR_C"/>
</dbReference>
<organism evidence="2 3">
    <name type="scientific">Thioclava indica</name>
    <dbReference type="NCBI Taxonomy" id="1353528"/>
    <lineage>
        <taxon>Bacteria</taxon>
        <taxon>Pseudomonadati</taxon>
        <taxon>Pseudomonadota</taxon>
        <taxon>Alphaproteobacteria</taxon>
        <taxon>Rhodobacterales</taxon>
        <taxon>Paracoccaceae</taxon>
        <taxon>Thioclava</taxon>
    </lineage>
</organism>
<dbReference type="InterPro" id="IPR010982">
    <property type="entry name" value="Lambda_DNA-bd_dom_sf"/>
</dbReference>
<dbReference type="GO" id="GO:0003677">
    <property type="term" value="F:DNA binding"/>
    <property type="evidence" value="ECO:0007669"/>
    <property type="project" value="InterPro"/>
</dbReference>
<dbReference type="AlphaFoldDB" id="A0A074JXL8"/>
<dbReference type="Pfam" id="PF09856">
    <property type="entry name" value="ScfRs"/>
    <property type="match status" value="1"/>
</dbReference>
<dbReference type="STRING" id="1353528.DT23_02985"/>
<name>A0A074JXL8_9RHOB</name>
<dbReference type="eggNOG" id="COG1396">
    <property type="taxonomic scope" value="Bacteria"/>
</dbReference>
<dbReference type="PROSITE" id="PS50943">
    <property type="entry name" value="HTH_CROC1"/>
    <property type="match status" value="1"/>
</dbReference>
<gene>
    <name evidence="2" type="ORF">DT23_02985</name>
</gene>
<dbReference type="Pfam" id="PF01381">
    <property type="entry name" value="HTH_3"/>
    <property type="match status" value="1"/>
</dbReference>
<dbReference type="CDD" id="cd00093">
    <property type="entry name" value="HTH_XRE"/>
    <property type="match status" value="1"/>
</dbReference>
<dbReference type="Gene3D" id="1.10.260.40">
    <property type="entry name" value="lambda repressor-like DNA-binding domains"/>
    <property type="match status" value="1"/>
</dbReference>
<dbReference type="InterPro" id="IPR001387">
    <property type="entry name" value="Cro/C1-type_HTH"/>
</dbReference>
<protein>
    <recommendedName>
        <fullName evidence="1">HTH cro/C1-type domain-containing protein</fullName>
    </recommendedName>
</protein>
<sequence length="439" mass="46744">MAKSALTGTRIRERRTSLGMKQADLARAAGISAAYLNLIEHNRRRVSDALVLRISRAMGVDPVALSEGADSALFDGLREAAAGFEAEGAGPFSAPDLERIEEFVGRFPGWAALLARSQARVTSLERLLEGYAERMAQDPFLATSLHEVLSAVTGLRSSAAILVETEDIEPEWQARFLATIQTESLRLSGAAEALVGYLDEMEDSETGLSSPQEQFEAWLEARDWHFPEIEAGERNLAGLIAGVPELASSAARALALAHLERVASDARALPLDLITRDLAELGADPGAIAQARAVAISVVLRRLASLPAGMAGLAPPGLVICDGSGTLTFRRSAPGFALPRFGAACPLWPLYEALAQPMHPIRTLVDVAGRVPQRFVTYAICETRAVGFDAPMLREATMLILPAPDEAASQPARAIGASCRICPLAQCPGRREPSIVALG</sequence>
<evidence type="ECO:0000313" key="3">
    <source>
        <dbReference type="Proteomes" id="UP000027471"/>
    </source>
</evidence>
<dbReference type="Proteomes" id="UP000027471">
    <property type="component" value="Unassembled WGS sequence"/>
</dbReference>
<keyword evidence="3" id="KW-1185">Reference proteome</keyword>
<dbReference type="OrthoDB" id="7790108at2"/>
<dbReference type="SUPFAM" id="SSF47413">
    <property type="entry name" value="lambda repressor-like DNA-binding domains"/>
    <property type="match status" value="1"/>
</dbReference>
<evidence type="ECO:0000313" key="2">
    <source>
        <dbReference type="EMBL" id="KEO60343.1"/>
    </source>
</evidence>
<feature type="domain" description="HTH cro/C1-type" evidence="1">
    <location>
        <begin position="11"/>
        <end position="65"/>
    </location>
</feature>
<dbReference type="SMART" id="SM00530">
    <property type="entry name" value="HTH_XRE"/>
    <property type="match status" value="1"/>
</dbReference>
<comment type="caution">
    <text evidence="2">The sequence shown here is derived from an EMBL/GenBank/DDBJ whole genome shotgun (WGS) entry which is preliminary data.</text>
</comment>